<keyword evidence="1" id="KW-1133">Transmembrane helix</keyword>
<dbReference type="AlphaFoldDB" id="A0A9N8V0J4"/>
<evidence type="ECO:0000256" key="1">
    <source>
        <dbReference type="SAM" id="Phobius"/>
    </source>
</evidence>
<feature type="transmembrane region" description="Helical" evidence="1">
    <location>
        <begin position="25"/>
        <end position="44"/>
    </location>
</feature>
<evidence type="ECO:0000313" key="2">
    <source>
        <dbReference type="EMBL" id="CAG8438163.1"/>
    </source>
</evidence>
<keyword evidence="3" id="KW-1185">Reference proteome</keyword>
<gene>
    <name evidence="2" type="ORF">AGERDE_LOCUS838</name>
</gene>
<reference evidence="2" key="1">
    <citation type="submission" date="2021-06" db="EMBL/GenBank/DDBJ databases">
        <authorList>
            <person name="Kallberg Y."/>
            <person name="Tangrot J."/>
            <person name="Rosling A."/>
        </authorList>
    </citation>
    <scope>NUCLEOTIDE SEQUENCE</scope>
    <source>
        <strain evidence="2">MT106</strain>
    </source>
</reference>
<keyword evidence="1" id="KW-0472">Membrane</keyword>
<dbReference type="OrthoDB" id="5594682at2759"/>
<protein>
    <submittedName>
        <fullName evidence="2">13346_t:CDS:1</fullName>
    </submittedName>
</protein>
<sequence length="386" mass="44055">MASNKYQEINIYNEMQLVKEKRAKLISLIITGILIIGYGILNVWCMIKDVQLPVISSKSVDRAEIPAPGVIICGLTLDMPIGCYTSEDNAPDDDFLKSEPCDDYVTTERYDATNFVNMRGSYYLPGHYCYIFDPQKPQETTYETKPLTFNNSTQKIAFALYSSFNANSTLGAITNDQWFFFGLFTEHENPLNVNFQIVNIPSIAYIYFKRIEEKQTLENDAIIGGSMGNPAADVELVTSLTTSRISGFAATPNLWCILRIIPQSHKFDEATFTQIYPVEIWYKHIELPLHQLIANICGFILKLHVVPSPPVYTPYRYVNINTDKHGNAEQQSHAENGYNDPRIQRLRNELRTELQAKTRAEIQTIANDIEKYLSKHCLQDVVQKHE</sequence>
<comment type="caution">
    <text evidence="2">The sequence shown here is derived from an EMBL/GenBank/DDBJ whole genome shotgun (WGS) entry which is preliminary data.</text>
</comment>
<dbReference type="EMBL" id="CAJVPL010000046">
    <property type="protein sequence ID" value="CAG8438163.1"/>
    <property type="molecule type" value="Genomic_DNA"/>
</dbReference>
<evidence type="ECO:0000313" key="3">
    <source>
        <dbReference type="Proteomes" id="UP000789831"/>
    </source>
</evidence>
<proteinExistence type="predicted"/>
<organism evidence="2 3">
    <name type="scientific">Ambispora gerdemannii</name>
    <dbReference type="NCBI Taxonomy" id="144530"/>
    <lineage>
        <taxon>Eukaryota</taxon>
        <taxon>Fungi</taxon>
        <taxon>Fungi incertae sedis</taxon>
        <taxon>Mucoromycota</taxon>
        <taxon>Glomeromycotina</taxon>
        <taxon>Glomeromycetes</taxon>
        <taxon>Archaeosporales</taxon>
        <taxon>Ambisporaceae</taxon>
        <taxon>Ambispora</taxon>
    </lineage>
</organism>
<keyword evidence="1" id="KW-0812">Transmembrane</keyword>
<name>A0A9N8V0J4_9GLOM</name>
<dbReference type="Proteomes" id="UP000789831">
    <property type="component" value="Unassembled WGS sequence"/>
</dbReference>
<accession>A0A9N8V0J4</accession>